<dbReference type="GO" id="GO:0004803">
    <property type="term" value="F:transposase activity"/>
    <property type="evidence" value="ECO:0007669"/>
    <property type="project" value="InterPro"/>
</dbReference>
<dbReference type="Proteomes" id="UP000326202">
    <property type="component" value="Chromosome"/>
</dbReference>
<dbReference type="AlphaFoldDB" id="A0A5J6MJN4"/>
<evidence type="ECO:0000256" key="4">
    <source>
        <dbReference type="ARBA" id="ARBA00023172"/>
    </source>
</evidence>
<name>A0A5J6MJN4_9PROT</name>
<keyword evidence="3" id="KW-0238">DNA-binding</keyword>
<dbReference type="OrthoDB" id="7327264at2"/>
<dbReference type="KEGG" id="htq:FRZ44_29050"/>
<protein>
    <submittedName>
        <fullName evidence="7">Transposase</fullName>
    </submittedName>
</protein>
<keyword evidence="4" id="KW-0233">DNA recombination</keyword>
<dbReference type="NCBIfam" id="NF033592">
    <property type="entry name" value="transpos_IS4_1"/>
    <property type="match status" value="1"/>
</dbReference>
<evidence type="ECO:0000313" key="8">
    <source>
        <dbReference type="Proteomes" id="UP000326202"/>
    </source>
</evidence>
<accession>A0A5J6MJN4</accession>
<evidence type="ECO:0000313" key="7">
    <source>
        <dbReference type="EMBL" id="QEX17603.1"/>
    </source>
</evidence>
<dbReference type="PANTHER" id="PTHR33258:SF1">
    <property type="entry name" value="TRANSPOSASE INSL FOR INSERTION SEQUENCE ELEMENT IS186A-RELATED"/>
    <property type="match status" value="1"/>
</dbReference>
<dbReference type="RefSeq" id="WP_151177845.1">
    <property type="nucleotide sequence ID" value="NZ_CP042906.1"/>
</dbReference>
<evidence type="ECO:0000256" key="3">
    <source>
        <dbReference type="ARBA" id="ARBA00023125"/>
    </source>
</evidence>
<comment type="similarity">
    <text evidence="1">Belongs to the transposase 11 family.</text>
</comment>
<gene>
    <name evidence="7" type="ORF">FRZ44_29050</name>
</gene>
<dbReference type="SUPFAM" id="SSF53098">
    <property type="entry name" value="Ribonuclease H-like"/>
    <property type="match status" value="1"/>
</dbReference>
<dbReference type="Pfam" id="PF01609">
    <property type="entry name" value="DDE_Tnp_1"/>
    <property type="match status" value="1"/>
</dbReference>
<dbReference type="PANTHER" id="PTHR33258">
    <property type="entry name" value="TRANSPOSASE INSL FOR INSERTION SEQUENCE ELEMENT IS186A-RELATED"/>
    <property type="match status" value="1"/>
</dbReference>
<dbReference type="GO" id="GO:0003677">
    <property type="term" value="F:DNA binding"/>
    <property type="evidence" value="ECO:0007669"/>
    <property type="project" value="UniProtKB-KW"/>
</dbReference>
<dbReference type="InterPro" id="IPR002559">
    <property type="entry name" value="Transposase_11"/>
</dbReference>
<sequence length="387" mass="44167">MQYRDSIFVSLLKPIDRRHFRSLVERHDGDAYDKSFKSWDHLVALIYAQLGHATSLRGLVTGFNANPHHHYHLGVEKISRSTLSDANARRPVGVFSALFDTLSQAVGRQVRQEGAEMVRLIDASPIPLGKVCGWADWNGRIRGLKMHVAYDPENDRPCSVEVTRATINDVEIGRRVTLEAGATYVFDKGYCHYGWWSQIDATNAIFVTRAKSNMRLRATKRRKPRKIVGAGFRIVDDAEVRLVSKGDSKLAVPLRRIRVRREKGGLITLVTNDRERSAVEIATLYKIRWQIELLFRWVKQHLVIRKFLGNNENAIQLQILAAMIAYLLLRIAARLHSVKIPSLRLAELVGQSLFTRKTIHRIDRAPPVNPRKPKPKTPTTQLDFCYV</sequence>
<proteinExistence type="inferred from homology"/>
<reference evidence="7 8" key="1">
    <citation type="submission" date="2019-08" db="EMBL/GenBank/DDBJ databases">
        <title>Hyperibacter terrae gen. nov., sp. nov. and Hyperibacter viscosus sp. nov., two new members in the family Rhodospirillaceae isolated from the rhizosphere of Hypericum perforatum.</title>
        <authorList>
            <person name="Noviana Z."/>
        </authorList>
    </citation>
    <scope>NUCLEOTIDE SEQUENCE [LARGE SCALE GENOMIC DNA]</scope>
    <source>
        <strain evidence="7 8">R5913</strain>
    </source>
</reference>
<feature type="domain" description="DUF4372" evidence="6">
    <location>
        <begin position="5"/>
        <end position="75"/>
    </location>
</feature>
<keyword evidence="8" id="KW-1185">Reference proteome</keyword>
<dbReference type="InterPro" id="IPR012337">
    <property type="entry name" value="RNaseH-like_sf"/>
</dbReference>
<feature type="domain" description="Transposase IS4-like" evidence="5">
    <location>
        <begin position="116"/>
        <end position="328"/>
    </location>
</feature>
<evidence type="ECO:0000259" key="5">
    <source>
        <dbReference type="Pfam" id="PF01609"/>
    </source>
</evidence>
<evidence type="ECO:0000259" key="6">
    <source>
        <dbReference type="Pfam" id="PF14294"/>
    </source>
</evidence>
<evidence type="ECO:0000256" key="1">
    <source>
        <dbReference type="ARBA" id="ARBA00010075"/>
    </source>
</evidence>
<keyword evidence="2" id="KW-0815">Transposition</keyword>
<dbReference type="EMBL" id="CP042906">
    <property type="protein sequence ID" value="QEX17603.1"/>
    <property type="molecule type" value="Genomic_DNA"/>
</dbReference>
<dbReference type="InterPro" id="IPR047952">
    <property type="entry name" value="Transpos_IS4"/>
</dbReference>
<dbReference type="InterPro" id="IPR025399">
    <property type="entry name" value="DUF4372"/>
</dbReference>
<dbReference type="GO" id="GO:0006313">
    <property type="term" value="P:DNA transposition"/>
    <property type="evidence" value="ECO:0007669"/>
    <property type="project" value="InterPro"/>
</dbReference>
<dbReference type="Pfam" id="PF14294">
    <property type="entry name" value="DUF4372"/>
    <property type="match status" value="1"/>
</dbReference>
<evidence type="ECO:0000256" key="2">
    <source>
        <dbReference type="ARBA" id="ARBA00022578"/>
    </source>
</evidence>
<organism evidence="7 8">
    <name type="scientific">Hypericibacter terrae</name>
    <dbReference type="NCBI Taxonomy" id="2602015"/>
    <lineage>
        <taxon>Bacteria</taxon>
        <taxon>Pseudomonadati</taxon>
        <taxon>Pseudomonadota</taxon>
        <taxon>Alphaproteobacteria</taxon>
        <taxon>Rhodospirillales</taxon>
        <taxon>Dongiaceae</taxon>
        <taxon>Hypericibacter</taxon>
    </lineage>
</organism>